<evidence type="ECO:0000256" key="4">
    <source>
        <dbReference type="ARBA" id="ARBA00022989"/>
    </source>
</evidence>
<dbReference type="AlphaFoldDB" id="A0A2T8I7Z9"/>
<feature type="transmembrane region" description="Helical" evidence="8">
    <location>
        <begin position="528"/>
        <end position="548"/>
    </location>
</feature>
<dbReference type="Gene3D" id="1.25.40.20">
    <property type="entry name" value="Ankyrin repeat-containing domain"/>
    <property type="match status" value="2"/>
</dbReference>
<keyword evidence="6 8" id="KW-0472">Membrane</keyword>
<dbReference type="SUPFAM" id="SSF48403">
    <property type="entry name" value="Ankyrin repeat"/>
    <property type="match status" value="2"/>
</dbReference>
<dbReference type="GO" id="GO:0005886">
    <property type="term" value="C:plasma membrane"/>
    <property type="evidence" value="ECO:0007669"/>
    <property type="project" value="TreeGrafter"/>
</dbReference>
<keyword evidence="4 8" id="KW-1133">Transmembrane helix</keyword>
<evidence type="ECO:0000256" key="8">
    <source>
        <dbReference type="SAM" id="Phobius"/>
    </source>
</evidence>
<dbReference type="EMBL" id="CM008053">
    <property type="protein sequence ID" value="PVH33792.1"/>
    <property type="molecule type" value="Genomic_DNA"/>
</dbReference>
<keyword evidence="5 7" id="KW-0040">ANK repeat</keyword>
<comment type="subcellular location">
    <subcellularLocation>
        <location evidence="1">Membrane</location>
        <topology evidence="1">Multi-pass membrane protein</topology>
    </subcellularLocation>
</comment>
<evidence type="ECO:0000259" key="9">
    <source>
        <dbReference type="Pfam" id="PF13962"/>
    </source>
</evidence>
<evidence type="ECO:0000256" key="5">
    <source>
        <dbReference type="ARBA" id="ARBA00023043"/>
    </source>
</evidence>
<evidence type="ECO:0000256" key="7">
    <source>
        <dbReference type="PROSITE-ProRule" id="PRU00023"/>
    </source>
</evidence>
<dbReference type="SMART" id="SM00248">
    <property type="entry name" value="ANK"/>
    <property type="match status" value="9"/>
</dbReference>
<accession>A0A2T8I7Z9</accession>
<gene>
    <name evidence="10" type="ORF">PAHAL_8G066400</name>
</gene>
<evidence type="ECO:0000256" key="1">
    <source>
        <dbReference type="ARBA" id="ARBA00004141"/>
    </source>
</evidence>
<feature type="transmembrane region" description="Helical" evidence="8">
    <location>
        <begin position="504"/>
        <end position="522"/>
    </location>
</feature>
<dbReference type="PROSITE" id="PS50088">
    <property type="entry name" value="ANK_REPEAT"/>
    <property type="match status" value="1"/>
</dbReference>
<dbReference type="Proteomes" id="UP000243499">
    <property type="component" value="Chromosome 8"/>
</dbReference>
<dbReference type="Pfam" id="PF12796">
    <property type="entry name" value="Ank_2"/>
    <property type="match status" value="2"/>
</dbReference>
<evidence type="ECO:0000313" key="10">
    <source>
        <dbReference type="EMBL" id="PVH33792.1"/>
    </source>
</evidence>
<feature type="transmembrane region" description="Helical" evidence="8">
    <location>
        <begin position="416"/>
        <end position="438"/>
    </location>
</feature>
<protein>
    <recommendedName>
        <fullName evidence="9">PGG domain-containing protein</fullName>
    </recommendedName>
</protein>
<dbReference type="Gramene" id="PVH33792">
    <property type="protein sequence ID" value="PVH33792"/>
    <property type="gene ID" value="PAHAL_8G066400"/>
</dbReference>
<dbReference type="FunFam" id="1.25.40.20:FF:000486">
    <property type="entry name" value="Ankyrin repeat family protein"/>
    <property type="match status" value="1"/>
</dbReference>
<dbReference type="InterPro" id="IPR026961">
    <property type="entry name" value="PGG_dom"/>
</dbReference>
<keyword evidence="3" id="KW-0677">Repeat</keyword>
<keyword evidence="2 8" id="KW-0812">Transmembrane</keyword>
<dbReference type="PANTHER" id="PTHR24186:SF54">
    <property type="entry name" value="PGG DOMAIN-CONTAINING PROTEIN"/>
    <property type="match status" value="1"/>
</dbReference>
<organism evidence="10">
    <name type="scientific">Panicum hallii</name>
    <dbReference type="NCBI Taxonomy" id="206008"/>
    <lineage>
        <taxon>Eukaryota</taxon>
        <taxon>Viridiplantae</taxon>
        <taxon>Streptophyta</taxon>
        <taxon>Embryophyta</taxon>
        <taxon>Tracheophyta</taxon>
        <taxon>Spermatophyta</taxon>
        <taxon>Magnoliopsida</taxon>
        <taxon>Liliopsida</taxon>
        <taxon>Poales</taxon>
        <taxon>Poaceae</taxon>
        <taxon>PACMAD clade</taxon>
        <taxon>Panicoideae</taxon>
        <taxon>Panicodae</taxon>
        <taxon>Paniceae</taxon>
        <taxon>Panicinae</taxon>
        <taxon>Panicum</taxon>
        <taxon>Panicum sect. Panicum</taxon>
    </lineage>
</organism>
<name>A0A2T8I7Z9_9POAL</name>
<dbReference type="InterPro" id="IPR036770">
    <property type="entry name" value="Ankyrin_rpt-contain_sf"/>
</dbReference>
<feature type="domain" description="PGG" evidence="9">
    <location>
        <begin position="415"/>
        <end position="521"/>
    </location>
</feature>
<dbReference type="InterPro" id="IPR002110">
    <property type="entry name" value="Ankyrin_rpt"/>
</dbReference>
<dbReference type="Pfam" id="PF13962">
    <property type="entry name" value="PGG"/>
    <property type="match status" value="1"/>
</dbReference>
<dbReference type="PROSITE" id="PS50297">
    <property type="entry name" value="ANK_REP_REGION"/>
    <property type="match status" value="1"/>
</dbReference>
<evidence type="ECO:0000256" key="2">
    <source>
        <dbReference type="ARBA" id="ARBA00022692"/>
    </source>
</evidence>
<feature type="transmembrane region" description="Helical" evidence="8">
    <location>
        <begin position="458"/>
        <end position="483"/>
    </location>
</feature>
<sequence>MDRRLLGAAVSGDATKIVHLDSEDPSLLHGTTPQGNTCLHIASIHGHEEFCKAFLALSQSLPLLTTINADGEMPLLAAVTTGRVSLASFLLRFCRDQELSAAILNQDKRGCNALHHAVRSGYRELTVELIAAEPALSRAVNQHDESPMFIAVMRNDQDAFEKLLKIPDSAHGGAYGYNALHAAVRNDNAAIASKIMKTRPGLAREENKANRTPMHLAVFWDKINVLRVLLEHDPSLGYVVSSEKEDIPLINFAAHEGNVSAARELLKHCPDAPYRDASGFTCLHHAICSMTEQTEFVEFVLGSPQLRKLVNMRDSNGETPLHHAVRRCNPKIVAALLLHQDIDVTMLHNTGEPAFSRLVHEADEDAKTLNWNEVYTVMMKADPNKDARTIFNLHKDVMSEVTRSTRMNVKSLTQTYTSNTSLVAILITTITFAAAFTLPGGYSTDTGNEGLPIMARKAAFQAFLISDSLAMCSSLAVAFICIIAKWKDFEFLLYYRSFTKKLMWFAYMATTTAFATGLYTVLAPRLQWLAVAICVLTGLLPILTKLLGEWPILKLRFRLGRAFRSELLDMV</sequence>
<evidence type="ECO:0000256" key="3">
    <source>
        <dbReference type="ARBA" id="ARBA00022737"/>
    </source>
</evidence>
<reference evidence="10" key="1">
    <citation type="submission" date="2018-04" db="EMBL/GenBank/DDBJ databases">
        <title>WGS assembly of Panicum hallii.</title>
        <authorList>
            <person name="Lovell J."/>
            <person name="Jenkins J."/>
            <person name="Lowry D."/>
            <person name="Mamidi S."/>
            <person name="Sreedasyam A."/>
            <person name="Weng X."/>
            <person name="Barry K."/>
            <person name="Bonette J."/>
            <person name="Campitelli B."/>
            <person name="Daum C."/>
            <person name="Gordon S."/>
            <person name="Gould B."/>
            <person name="Lipzen A."/>
            <person name="Macqueen A."/>
            <person name="Palacio-Mejia J."/>
            <person name="Plott C."/>
            <person name="Shakirov E."/>
            <person name="Shu S."/>
            <person name="Yoshinaga Y."/>
            <person name="Zane M."/>
            <person name="Rokhsar D."/>
            <person name="Grimwood J."/>
            <person name="Schmutz J."/>
            <person name="Juenger T."/>
        </authorList>
    </citation>
    <scope>NUCLEOTIDE SEQUENCE [LARGE SCALE GENOMIC DNA]</scope>
    <source>
        <strain evidence="10">FIL2</strain>
    </source>
</reference>
<proteinExistence type="predicted"/>
<feature type="repeat" description="ANK" evidence="7">
    <location>
        <begin position="316"/>
        <end position="349"/>
    </location>
</feature>
<dbReference type="Pfam" id="PF13606">
    <property type="entry name" value="Ank_3"/>
    <property type="match status" value="1"/>
</dbReference>
<dbReference type="PANTHER" id="PTHR24186">
    <property type="entry name" value="PROTEIN PHOSPHATASE 1 REGULATORY SUBUNIT"/>
    <property type="match status" value="1"/>
</dbReference>
<evidence type="ECO:0000256" key="6">
    <source>
        <dbReference type="ARBA" id="ARBA00023136"/>
    </source>
</evidence>